<evidence type="ECO:0000256" key="1">
    <source>
        <dbReference type="SAM" id="Phobius"/>
    </source>
</evidence>
<proteinExistence type="predicted"/>
<feature type="transmembrane region" description="Helical" evidence="1">
    <location>
        <begin position="54"/>
        <end position="71"/>
    </location>
</feature>
<reference evidence="2" key="1">
    <citation type="submission" date="2013-07" db="EMBL/GenBank/DDBJ databases">
        <title>Sub-species coevolution in mutualistic symbiosis.</title>
        <authorList>
            <person name="Murfin K."/>
            <person name="Klassen J."/>
            <person name="Lee M."/>
            <person name="Forst S."/>
            <person name="Stock P."/>
            <person name="Goodrich-Blair H."/>
        </authorList>
    </citation>
    <scope>NUCLEOTIDE SEQUENCE [LARGE SCALE GENOMIC DNA]</scope>
    <source>
        <strain evidence="2">Feltiae Moldova</strain>
    </source>
</reference>
<keyword evidence="1" id="KW-0472">Membrane</keyword>
<feature type="transmembrane region" description="Helical" evidence="1">
    <location>
        <begin position="6"/>
        <end position="24"/>
    </location>
</feature>
<keyword evidence="1" id="KW-1133">Transmembrane helix</keyword>
<accession>A0A077NMG2</accession>
<dbReference type="Proteomes" id="UP000028487">
    <property type="component" value="Unassembled WGS sequence"/>
</dbReference>
<dbReference type="HOGENOM" id="CLU_2721348_0_0_6"/>
<protein>
    <submittedName>
        <fullName evidence="2">Uncharacterized protein</fullName>
    </submittedName>
</protein>
<evidence type="ECO:0000313" key="3">
    <source>
        <dbReference type="Proteomes" id="UP000028487"/>
    </source>
</evidence>
<dbReference type="EMBL" id="CBSV010000037">
    <property type="protein sequence ID" value="CDH00035.1"/>
    <property type="molecule type" value="Genomic_DNA"/>
</dbReference>
<name>A0A077NMG2_XENBV</name>
<sequence length="72" mass="9001">MIYAILMINVRLVVLICRYFYVILKIGRVKFILQFYCLSVNEMFFIHLTYYYKYYEFIGVYIFIFFMIVVFK</sequence>
<evidence type="ECO:0000313" key="2">
    <source>
        <dbReference type="EMBL" id="CDH00035.1"/>
    </source>
</evidence>
<gene>
    <name evidence="2" type="ORF">XBFM1_1310015</name>
</gene>
<keyword evidence="1" id="KW-0812">Transmembrane</keyword>
<dbReference type="AlphaFoldDB" id="A0A077NMG2"/>
<organism evidence="2 3">
    <name type="scientific">Xenorhabdus bovienii str. feltiae Moldova</name>
    <dbReference type="NCBI Taxonomy" id="1398200"/>
    <lineage>
        <taxon>Bacteria</taxon>
        <taxon>Pseudomonadati</taxon>
        <taxon>Pseudomonadota</taxon>
        <taxon>Gammaproteobacteria</taxon>
        <taxon>Enterobacterales</taxon>
        <taxon>Morganellaceae</taxon>
        <taxon>Xenorhabdus</taxon>
    </lineage>
</organism>
<comment type="caution">
    <text evidence="2">The sequence shown here is derived from an EMBL/GenBank/DDBJ whole genome shotgun (WGS) entry which is preliminary data.</text>
</comment>